<proteinExistence type="predicted"/>
<dbReference type="KEGG" id="tpep:A0127_07780"/>
<organism evidence="1 2">
    <name type="scientific">Thermococcus peptonophilus</name>
    <dbReference type="NCBI Taxonomy" id="53952"/>
    <lineage>
        <taxon>Archaea</taxon>
        <taxon>Methanobacteriati</taxon>
        <taxon>Methanobacteriota</taxon>
        <taxon>Thermococci</taxon>
        <taxon>Thermococcales</taxon>
        <taxon>Thermococcaceae</taxon>
        <taxon>Thermococcus</taxon>
    </lineage>
</organism>
<dbReference type="Proteomes" id="UP000073604">
    <property type="component" value="Chromosome"/>
</dbReference>
<protein>
    <submittedName>
        <fullName evidence="1">Uncharacterized protein</fullName>
    </submittedName>
</protein>
<name>A0A142CWC1_9EURY</name>
<evidence type="ECO:0000313" key="1">
    <source>
        <dbReference type="EMBL" id="AMQ19073.1"/>
    </source>
</evidence>
<reference evidence="2" key="1">
    <citation type="submission" date="2016-03" db="EMBL/GenBank/DDBJ databases">
        <authorList>
            <person name="Oger P.M."/>
        </authorList>
    </citation>
    <scope>NUCLEOTIDE SEQUENCE [LARGE SCALE GENOMIC DNA]</scope>
    <source>
        <strain evidence="2">OG-1</strain>
    </source>
</reference>
<evidence type="ECO:0000313" key="2">
    <source>
        <dbReference type="Proteomes" id="UP000073604"/>
    </source>
</evidence>
<dbReference type="OrthoDB" id="100801at2157"/>
<gene>
    <name evidence="1" type="ORF">A0127_07780</name>
</gene>
<accession>A0A142CWC1</accession>
<dbReference type="STRING" id="53952.A0127_07780"/>
<dbReference type="InterPro" id="IPR011990">
    <property type="entry name" value="TPR-like_helical_dom_sf"/>
</dbReference>
<sequence length="434" mass="48814">MSRDIYSELLSIARNIVDPYLRALTYARIGYYMCQAKHPKYKDAFSSALRAIASIESAPLMVNALLEVGTLLSGINPQSASRVFESAHEAISEMPQPLKDDFLQRLVKKLVQVNLIEKAFEYSLELENEVKRNDSLILVLNSYVNEGNLRNAHRVVEYIQNEPWRSLALFSILKEHLKRGELGTALGLLSQFRSDYWLGEAVKSVAVYLKKSDNLDSAVYEKVFQFMASLSSDVSNDVLKSFLVGLAVQGEIKFVSESLKRIPREQWDEIISAIVSSIIDRGELVTEFLDSLPEDAKILAVGYVLDILLERPPSSEYLELVRKIGSFASSERIKVKAVRYLSKLHDYEGAWNLASSISDPHLRSLAFGSIAIEKLKEGDIDGAIDAALEVKDPRWGSWLLSEILAKIAELQASGQVVEDIEERAEKQKRLWADE</sequence>
<dbReference type="AlphaFoldDB" id="A0A142CWC1"/>
<dbReference type="Gene3D" id="1.25.40.10">
    <property type="entry name" value="Tetratricopeptide repeat domain"/>
    <property type="match status" value="2"/>
</dbReference>
<dbReference type="EMBL" id="CP014750">
    <property type="protein sequence ID" value="AMQ19073.1"/>
    <property type="molecule type" value="Genomic_DNA"/>
</dbReference>
<keyword evidence="2" id="KW-1185">Reference proteome</keyword>